<proteinExistence type="predicted"/>
<organismHost>
    <name type="scientific">Homo sapiens</name>
    <name type="common">Human</name>
    <dbReference type="NCBI Taxonomy" id="9606"/>
</organismHost>
<gene>
    <name evidence="2" type="primary">E4</name>
</gene>
<feature type="compositionally biased region" description="Pro residues" evidence="1">
    <location>
        <begin position="103"/>
        <end position="116"/>
    </location>
</feature>
<sequence>IALKRDLKQWRCILMEILKMLCHIQYGLIFTIKLMRTLGKRLKDMWIIQELIFMRANLKTITLNLKQMQSALVLQECGKYMLIKILSLPLLLVLRRQLETPPTTPFPKHLPPPCPPHNGHHPPTADTAEKHLALQPPPGGKKDKEKKPSPGEEKPDQGPGAESNGGGGKPKDPPPEEPQNPPGGEGEVEGGPSPAPDQDPDHQSLLQGVALHLVKWERHFDQLVDTVVEDLRNYWMQLKTPQ</sequence>
<evidence type="ECO:0000256" key="1">
    <source>
        <dbReference type="SAM" id="MobiDB-lite"/>
    </source>
</evidence>
<feature type="region of interest" description="Disordered" evidence="1">
    <location>
        <begin position="103"/>
        <end position="206"/>
    </location>
</feature>
<accession>Q80897</accession>
<reference evidence="2 3" key="1">
    <citation type="journal article" date="1984" name="J. Virol.">
        <title>Molecular cloning and characterization of the genomes of nine newly recognized human papillomavirus types associated with epidermodysplasia verruciformis.</title>
        <authorList>
            <person name="Kremsdorf D."/>
            <person name="Favre M."/>
            <person name="Jablonska S."/>
            <person name="Obalek S."/>
            <person name="Rueda L.A."/>
            <person name="Lutzner M.A."/>
            <person name="Blanchet-Bardon C."/>
            <person name="Van Voorst Vader P.C."/>
            <person name="Orth G."/>
        </authorList>
    </citation>
    <scope>NUCLEOTIDE SEQUENCE [LARGE SCALE GENOMIC DNA]</scope>
</reference>
<feature type="non-terminal residue" evidence="2">
    <location>
        <position position="1"/>
    </location>
</feature>
<evidence type="ECO:0000313" key="2">
    <source>
        <dbReference type="EMBL" id="AAA79412.1"/>
    </source>
</evidence>
<protein>
    <submittedName>
        <fullName evidence="2">E4 protein</fullName>
    </submittedName>
</protein>
<evidence type="ECO:0000313" key="3">
    <source>
        <dbReference type="Proteomes" id="UP000009112"/>
    </source>
</evidence>
<feature type="compositionally biased region" description="Basic and acidic residues" evidence="1">
    <location>
        <begin position="140"/>
        <end position="156"/>
    </location>
</feature>
<name>Q80897_HPV23</name>
<dbReference type="EMBL" id="U31781">
    <property type="protein sequence ID" value="AAA79412.1"/>
    <property type="molecule type" value="Genomic_DNA"/>
</dbReference>
<dbReference type="Proteomes" id="UP000009112">
    <property type="component" value="Segment"/>
</dbReference>
<organism evidence="3">
    <name type="scientific">Human papillomavirus 23</name>
    <dbReference type="NCBI Taxonomy" id="37955"/>
    <lineage>
        <taxon>Viruses</taxon>
        <taxon>Monodnaviria</taxon>
        <taxon>Shotokuvirae</taxon>
        <taxon>Cossaviricota</taxon>
        <taxon>Papovaviricetes</taxon>
        <taxon>Zurhausenvirales</taxon>
        <taxon>Papillomaviridae</taxon>
        <taxon>Firstpapillomavirinae</taxon>
        <taxon>Betapapillomavirus</taxon>
        <taxon>Betapapillomavirus 2</taxon>
    </lineage>
</organism>